<evidence type="ECO:0000256" key="5">
    <source>
        <dbReference type="SAM" id="Phobius"/>
    </source>
</evidence>
<organism evidence="6 7">
    <name type="scientific">Nocardioides humilatus</name>
    <dbReference type="NCBI Taxonomy" id="2607660"/>
    <lineage>
        <taxon>Bacteria</taxon>
        <taxon>Bacillati</taxon>
        <taxon>Actinomycetota</taxon>
        <taxon>Actinomycetes</taxon>
        <taxon>Propionibacteriales</taxon>
        <taxon>Nocardioidaceae</taxon>
        <taxon>Nocardioides</taxon>
    </lineage>
</organism>
<feature type="transmembrane region" description="Helical" evidence="5">
    <location>
        <begin position="360"/>
        <end position="378"/>
    </location>
</feature>
<feature type="transmembrane region" description="Helical" evidence="5">
    <location>
        <begin position="137"/>
        <end position="154"/>
    </location>
</feature>
<feature type="transmembrane region" description="Helical" evidence="5">
    <location>
        <begin position="203"/>
        <end position="221"/>
    </location>
</feature>
<dbReference type="Proteomes" id="UP000325003">
    <property type="component" value="Unassembled WGS sequence"/>
</dbReference>
<keyword evidence="4 5" id="KW-0472">Membrane</keyword>
<evidence type="ECO:0000256" key="2">
    <source>
        <dbReference type="ARBA" id="ARBA00022692"/>
    </source>
</evidence>
<dbReference type="InterPro" id="IPR051788">
    <property type="entry name" value="MFS_Transporter"/>
</dbReference>
<dbReference type="EMBL" id="VUJV01000006">
    <property type="protein sequence ID" value="KAA1416894.1"/>
    <property type="molecule type" value="Genomic_DNA"/>
</dbReference>
<dbReference type="AlphaFoldDB" id="A0A5B1L9C1"/>
<reference evidence="6 7" key="1">
    <citation type="submission" date="2019-09" db="EMBL/GenBank/DDBJ databases">
        <title>Nocardioides panacisoli sp. nov., isolated from the soil of a ginseng field.</title>
        <authorList>
            <person name="Cho C."/>
        </authorList>
    </citation>
    <scope>NUCLEOTIDE SEQUENCE [LARGE SCALE GENOMIC DNA]</scope>
    <source>
        <strain evidence="6 7">BN130099</strain>
    </source>
</reference>
<evidence type="ECO:0000256" key="1">
    <source>
        <dbReference type="ARBA" id="ARBA00004141"/>
    </source>
</evidence>
<proteinExistence type="predicted"/>
<keyword evidence="3 5" id="KW-1133">Transmembrane helix</keyword>
<comment type="caution">
    <text evidence="6">The sequence shown here is derived from an EMBL/GenBank/DDBJ whole genome shotgun (WGS) entry which is preliminary data.</text>
</comment>
<reference evidence="6 7" key="2">
    <citation type="submission" date="2019-09" db="EMBL/GenBank/DDBJ databases">
        <authorList>
            <person name="Jin C."/>
        </authorList>
    </citation>
    <scope>NUCLEOTIDE SEQUENCE [LARGE SCALE GENOMIC DNA]</scope>
    <source>
        <strain evidence="6 7">BN130099</strain>
    </source>
</reference>
<dbReference type="GO" id="GO:0016020">
    <property type="term" value="C:membrane"/>
    <property type="evidence" value="ECO:0007669"/>
    <property type="project" value="UniProtKB-SubCell"/>
</dbReference>
<feature type="transmembrane region" description="Helical" evidence="5">
    <location>
        <begin position="160"/>
        <end position="183"/>
    </location>
</feature>
<evidence type="ECO:0000256" key="3">
    <source>
        <dbReference type="ARBA" id="ARBA00022989"/>
    </source>
</evidence>
<gene>
    <name evidence="6" type="ORF">F0U44_17050</name>
</gene>
<dbReference type="SUPFAM" id="SSF103473">
    <property type="entry name" value="MFS general substrate transporter"/>
    <property type="match status" value="1"/>
</dbReference>
<feature type="transmembrane region" description="Helical" evidence="5">
    <location>
        <begin position="298"/>
        <end position="319"/>
    </location>
</feature>
<dbReference type="InterPro" id="IPR011701">
    <property type="entry name" value="MFS"/>
</dbReference>
<evidence type="ECO:0000313" key="7">
    <source>
        <dbReference type="Proteomes" id="UP000325003"/>
    </source>
</evidence>
<name>A0A5B1L9C1_9ACTN</name>
<protein>
    <submittedName>
        <fullName evidence="6">MFS transporter</fullName>
    </submittedName>
</protein>
<dbReference type="PANTHER" id="PTHR23514">
    <property type="entry name" value="BYPASS OF STOP CODON PROTEIN 6"/>
    <property type="match status" value="1"/>
</dbReference>
<dbReference type="PANTHER" id="PTHR23514:SF13">
    <property type="entry name" value="INNER MEMBRANE PROTEIN YBJJ"/>
    <property type="match status" value="1"/>
</dbReference>
<dbReference type="InterPro" id="IPR036259">
    <property type="entry name" value="MFS_trans_sf"/>
</dbReference>
<dbReference type="GO" id="GO:0022857">
    <property type="term" value="F:transmembrane transporter activity"/>
    <property type="evidence" value="ECO:0007669"/>
    <property type="project" value="InterPro"/>
</dbReference>
<evidence type="ECO:0000256" key="4">
    <source>
        <dbReference type="ARBA" id="ARBA00023136"/>
    </source>
</evidence>
<keyword evidence="7" id="KW-1185">Reference proteome</keyword>
<accession>A0A5B1L9C1</accession>
<feature type="transmembrane region" description="Helical" evidence="5">
    <location>
        <begin position="98"/>
        <end position="116"/>
    </location>
</feature>
<dbReference type="Pfam" id="PF07690">
    <property type="entry name" value="MFS_1"/>
    <property type="match status" value="1"/>
</dbReference>
<sequence>MSTPPRAARRAALGAFSIQGFTFASLATRLPEVKDDFGLEDAHILLLLAAVAVASGLGSLLAGLYAGRRGSAAALRHASALASVTVVLPSLMPDVATLVLATCVYGVFLGAVDAAMNMQGVAVQDAYGRPIMTGFHAMWSGAAVLGAVLASVTLELDLGLFLSMALVSLIGLAVNVALLGALLQHAPIDEPAVTTADRPAHHVPWLPIVLLAVPTTAMWLADSATSVWSGIYLTDGLDVAASAAPIAYAAYQLVLLLVRLVGDRLVAHHGAVRVIRVCGIASTCAAALIVWAPNLAVVYVGFGLLGGGLALVPPLSYVAAAHHDVEGGATAIARVNLANYAGYLLAAFTIALVAEVAGNRWMFLVPLAVVPLLPLMAARFSSQVARPSGAGREIVRP</sequence>
<feature type="transmembrane region" description="Helical" evidence="5">
    <location>
        <begin position="241"/>
        <end position="262"/>
    </location>
</feature>
<feature type="transmembrane region" description="Helical" evidence="5">
    <location>
        <begin position="274"/>
        <end position="292"/>
    </location>
</feature>
<dbReference type="Gene3D" id="1.20.1250.20">
    <property type="entry name" value="MFS general substrate transporter like domains"/>
    <property type="match status" value="2"/>
</dbReference>
<feature type="transmembrane region" description="Helical" evidence="5">
    <location>
        <begin position="43"/>
        <end position="66"/>
    </location>
</feature>
<evidence type="ECO:0000313" key="6">
    <source>
        <dbReference type="EMBL" id="KAA1416894.1"/>
    </source>
</evidence>
<comment type="subcellular location">
    <subcellularLocation>
        <location evidence="1">Membrane</location>
        <topology evidence="1">Multi-pass membrane protein</topology>
    </subcellularLocation>
</comment>
<keyword evidence="2 5" id="KW-0812">Transmembrane</keyword>
<feature type="transmembrane region" description="Helical" evidence="5">
    <location>
        <begin position="331"/>
        <end position="354"/>
    </location>
</feature>
<dbReference type="RefSeq" id="WP_149729564.1">
    <property type="nucleotide sequence ID" value="NZ_VUJV01000006.1"/>
</dbReference>